<gene>
    <name evidence="2" type="ORF">KSZ_08160</name>
</gene>
<feature type="transmembrane region" description="Helical" evidence="1">
    <location>
        <begin position="102"/>
        <end position="122"/>
    </location>
</feature>
<feature type="transmembrane region" description="Helical" evidence="1">
    <location>
        <begin position="44"/>
        <end position="63"/>
    </location>
</feature>
<feature type="transmembrane region" description="Helical" evidence="1">
    <location>
        <begin position="75"/>
        <end position="96"/>
    </location>
</feature>
<name>A0ABQ3VA44_9CHLR</name>
<evidence type="ECO:0000256" key="1">
    <source>
        <dbReference type="SAM" id="Phobius"/>
    </source>
</evidence>
<sequence>MKLWQLDLSQLKQIKIKDYILRFFFGGAISVIAALIALLTNGRIGGIFMAFPAILLASLTIINREDGKHKAEEDAKGAIIGALAFVITAIVLSLTLQVLPGMLALFLALVIWLLCAFGLYALSYRSGWLRVRKQQPAQTFGDRRHS</sequence>
<organism evidence="2 3">
    <name type="scientific">Dictyobacter formicarum</name>
    <dbReference type="NCBI Taxonomy" id="2778368"/>
    <lineage>
        <taxon>Bacteria</taxon>
        <taxon>Bacillati</taxon>
        <taxon>Chloroflexota</taxon>
        <taxon>Ktedonobacteria</taxon>
        <taxon>Ktedonobacterales</taxon>
        <taxon>Dictyobacteraceae</taxon>
        <taxon>Dictyobacter</taxon>
    </lineage>
</organism>
<keyword evidence="1" id="KW-0812">Transmembrane</keyword>
<feature type="transmembrane region" description="Helical" evidence="1">
    <location>
        <begin position="20"/>
        <end position="38"/>
    </location>
</feature>
<dbReference type="Proteomes" id="UP000635565">
    <property type="component" value="Unassembled WGS sequence"/>
</dbReference>
<evidence type="ECO:0000313" key="2">
    <source>
        <dbReference type="EMBL" id="GHO82810.1"/>
    </source>
</evidence>
<dbReference type="RefSeq" id="WP_201360449.1">
    <property type="nucleotide sequence ID" value="NZ_BNJJ01000002.1"/>
</dbReference>
<dbReference type="Pfam" id="PF11345">
    <property type="entry name" value="DUF3147"/>
    <property type="match status" value="1"/>
</dbReference>
<protein>
    <recommendedName>
        <fullName evidence="4">DUF3147 domain-containing protein</fullName>
    </recommendedName>
</protein>
<keyword evidence="3" id="KW-1185">Reference proteome</keyword>
<keyword evidence="1" id="KW-1133">Transmembrane helix</keyword>
<dbReference type="InterPro" id="IPR021493">
    <property type="entry name" value="DUF3147"/>
</dbReference>
<evidence type="ECO:0000313" key="3">
    <source>
        <dbReference type="Proteomes" id="UP000635565"/>
    </source>
</evidence>
<comment type="caution">
    <text evidence="2">The sequence shown here is derived from an EMBL/GenBank/DDBJ whole genome shotgun (WGS) entry which is preliminary data.</text>
</comment>
<proteinExistence type="predicted"/>
<reference evidence="2 3" key="1">
    <citation type="journal article" date="2021" name="Int. J. Syst. Evol. Microbiol.">
        <title>Reticulibacter mediterranei gen. nov., sp. nov., within the new family Reticulibacteraceae fam. nov., and Ktedonospora formicarum gen. nov., sp. nov., Ktedonobacter robiniae sp. nov., Dictyobacter formicarum sp. nov. and Dictyobacter arantiisoli sp. nov., belonging to the class Ktedonobacteria.</title>
        <authorList>
            <person name="Yabe S."/>
            <person name="Zheng Y."/>
            <person name="Wang C.M."/>
            <person name="Sakai Y."/>
            <person name="Abe K."/>
            <person name="Yokota A."/>
            <person name="Donadio S."/>
            <person name="Cavaletti L."/>
            <person name="Monciardini P."/>
        </authorList>
    </citation>
    <scope>NUCLEOTIDE SEQUENCE [LARGE SCALE GENOMIC DNA]</scope>
    <source>
        <strain evidence="2 3">SOSP1-9</strain>
    </source>
</reference>
<keyword evidence="1" id="KW-0472">Membrane</keyword>
<dbReference type="EMBL" id="BNJJ01000002">
    <property type="protein sequence ID" value="GHO82810.1"/>
    <property type="molecule type" value="Genomic_DNA"/>
</dbReference>
<evidence type="ECO:0008006" key="4">
    <source>
        <dbReference type="Google" id="ProtNLM"/>
    </source>
</evidence>
<accession>A0ABQ3VA44</accession>